<organism evidence="1 2">
    <name type="scientific">Cytobacillus horneckiae</name>
    <dbReference type="NCBI Taxonomy" id="549687"/>
    <lineage>
        <taxon>Bacteria</taxon>
        <taxon>Bacillati</taxon>
        <taxon>Bacillota</taxon>
        <taxon>Bacilli</taxon>
        <taxon>Bacillales</taxon>
        <taxon>Bacillaceae</taxon>
        <taxon>Cytobacillus</taxon>
    </lineage>
</organism>
<dbReference type="RefSeq" id="WP_066193445.1">
    <property type="nucleotide sequence ID" value="NZ_JAMAUX010000001.1"/>
</dbReference>
<evidence type="ECO:0000313" key="1">
    <source>
        <dbReference type="EMBL" id="PKG28501.1"/>
    </source>
</evidence>
<dbReference type="AlphaFoldDB" id="A0A2N0ZG58"/>
<keyword evidence="2" id="KW-1185">Reference proteome</keyword>
<reference evidence="1 2" key="1">
    <citation type="journal article" date="2010" name="Int. J. Syst. Evol. Microbiol.">
        <title>Bacillus horneckiae sp. nov., isolated from a spacecraft-assembly clean room.</title>
        <authorList>
            <person name="Vaishampayan P."/>
            <person name="Probst A."/>
            <person name="Krishnamurthi S."/>
            <person name="Ghosh S."/>
            <person name="Osman S."/>
            <person name="McDowall A."/>
            <person name="Ruckmani A."/>
            <person name="Mayilraj S."/>
            <person name="Venkateswaran K."/>
        </authorList>
    </citation>
    <scope>NUCLEOTIDE SEQUENCE [LARGE SCALE GENOMIC DNA]</scope>
    <source>
        <strain evidence="2">1PO1SC</strain>
    </source>
</reference>
<dbReference type="Pfam" id="PF17279">
    <property type="entry name" value="DUF5344"/>
    <property type="match status" value="1"/>
</dbReference>
<dbReference type="Proteomes" id="UP000233343">
    <property type="component" value="Unassembled WGS sequence"/>
</dbReference>
<proteinExistence type="predicted"/>
<gene>
    <name evidence="1" type="ORF">CWS20_13095</name>
</gene>
<accession>A0A2N0ZG58</accession>
<evidence type="ECO:0008006" key="3">
    <source>
        <dbReference type="Google" id="ProtNLM"/>
    </source>
</evidence>
<sequence>MTEIKIQQSPTEAAFNQLKSKTGELNTAKPAVNFNESNLEFLQQLENIETTYYQMIHQYKSLLLKAEDAAATSIADFIEFEQSLGRNIMK</sequence>
<evidence type="ECO:0000313" key="2">
    <source>
        <dbReference type="Proteomes" id="UP000233343"/>
    </source>
</evidence>
<dbReference type="EMBL" id="PISD01000028">
    <property type="protein sequence ID" value="PKG28501.1"/>
    <property type="molecule type" value="Genomic_DNA"/>
</dbReference>
<comment type="caution">
    <text evidence="1">The sequence shown here is derived from an EMBL/GenBank/DDBJ whole genome shotgun (WGS) entry which is preliminary data.</text>
</comment>
<name>A0A2N0ZG58_9BACI</name>
<dbReference type="InterPro" id="IPR046318">
    <property type="entry name" value="DUF5344"/>
</dbReference>
<protein>
    <recommendedName>
        <fullName evidence="3">TIGR04197 family type VII secretion effector</fullName>
    </recommendedName>
</protein>